<evidence type="ECO:0000259" key="2">
    <source>
        <dbReference type="SMART" id="SM00822"/>
    </source>
</evidence>
<evidence type="ECO:0000313" key="3">
    <source>
        <dbReference type="EMBL" id="MCW6509197.1"/>
    </source>
</evidence>
<proteinExistence type="inferred from homology"/>
<dbReference type="SMART" id="SM00822">
    <property type="entry name" value="PKS_KR"/>
    <property type="match status" value="1"/>
</dbReference>
<dbReference type="PRINTS" id="PR00081">
    <property type="entry name" value="GDHRDH"/>
</dbReference>
<feature type="domain" description="Ketoreductase" evidence="2">
    <location>
        <begin position="8"/>
        <end position="194"/>
    </location>
</feature>
<dbReference type="SUPFAM" id="SSF51735">
    <property type="entry name" value="NAD(P)-binding Rossmann-fold domains"/>
    <property type="match status" value="1"/>
</dbReference>
<keyword evidence="4" id="KW-1185">Reference proteome</keyword>
<organism evidence="3 4">
    <name type="scientific">Lichenifustis flavocetrariae</name>
    <dbReference type="NCBI Taxonomy" id="2949735"/>
    <lineage>
        <taxon>Bacteria</taxon>
        <taxon>Pseudomonadati</taxon>
        <taxon>Pseudomonadota</taxon>
        <taxon>Alphaproteobacteria</taxon>
        <taxon>Hyphomicrobiales</taxon>
        <taxon>Lichenihabitantaceae</taxon>
        <taxon>Lichenifustis</taxon>
    </lineage>
</organism>
<evidence type="ECO:0000313" key="4">
    <source>
        <dbReference type="Proteomes" id="UP001165667"/>
    </source>
</evidence>
<dbReference type="PANTHER" id="PTHR43975">
    <property type="entry name" value="ZGC:101858"/>
    <property type="match status" value="1"/>
</dbReference>
<dbReference type="NCBIfam" id="NF005559">
    <property type="entry name" value="PRK07231.1"/>
    <property type="match status" value="1"/>
</dbReference>
<dbReference type="EMBL" id="JAMOIM010000008">
    <property type="protein sequence ID" value="MCW6509197.1"/>
    <property type="molecule type" value="Genomic_DNA"/>
</dbReference>
<dbReference type="AlphaFoldDB" id="A0AA42CN99"/>
<dbReference type="FunFam" id="3.40.50.720:FF:000084">
    <property type="entry name" value="Short-chain dehydrogenase reductase"/>
    <property type="match status" value="1"/>
</dbReference>
<dbReference type="InterPro" id="IPR057326">
    <property type="entry name" value="KR_dom"/>
</dbReference>
<comment type="caution">
    <text evidence="3">The sequence shown here is derived from an EMBL/GenBank/DDBJ whole genome shotgun (WGS) entry which is preliminary data.</text>
</comment>
<dbReference type="Pfam" id="PF13561">
    <property type="entry name" value="adh_short_C2"/>
    <property type="match status" value="1"/>
</dbReference>
<reference evidence="3" key="1">
    <citation type="submission" date="2022-05" db="EMBL/GenBank/DDBJ databases">
        <authorList>
            <person name="Pankratov T."/>
        </authorList>
    </citation>
    <scope>NUCLEOTIDE SEQUENCE</scope>
    <source>
        <strain evidence="3">BP6-180914</strain>
    </source>
</reference>
<dbReference type="Proteomes" id="UP001165667">
    <property type="component" value="Unassembled WGS sequence"/>
</dbReference>
<gene>
    <name evidence="3" type="ORF">M8523_14310</name>
</gene>
<dbReference type="InterPro" id="IPR020904">
    <property type="entry name" value="Sc_DH/Rdtase_CS"/>
</dbReference>
<dbReference type="InterPro" id="IPR036291">
    <property type="entry name" value="NAD(P)-bd_dom_sf"/>
</dbReference>
<dbReference type="PRINTS" id="PR00080">
    <property type="entry name" value="SDRFAMILY"/>
</dbReference>
<dbReference type="Gene3D" id="3.40.50.720">
    <property type="entry name" value="NAD(P)-binding Rossmann-like Domain"/>
    <property type="match status" value="1"/>
</dbReference>
<dbReference type="InterPro" id="IPR002347">
    <property type="entry name" value="SDR_fam"/>
</dbReference>
<dbReference type="PROSITE" id="PS00061">
    <property type="entry name" value="ADH_SHORT"/>
    <property type="match status" value="1"/>
</dbReference>
<name>A0AA42CN99_9HYPH</name>
<sequence>MMKRFEDKVVIVTGAGTGIGAATARRFLREGATVVLNGRREQKLRDTIAGIDAAKSLIHAGDVSDEGYIKRLVDDTVSRFGRLDVLVNNAGFAIFGPFAELTTADWRRQLATDLDGVYFGAREALPHLLKTRGSIVNLSSASGLGGDWGGSGYNAAKGAVSNLTRSLALEYAARGVRVNAVAPSLTSTDATAELEKSEAAMSTFRGRLPMGRPATPDEVAAVIAFLASDDASFVNGVILPVDGGLAASNGQPNFLALFGQG</sequence>
<dbReference type="CDD" id="cd05233">
    <property type="entry name" value="SDR_c"/>
    <property type="match status" value="1"/>
</dbReference>
<protein>
    <submittedName>
        <fullName evidence="3">SDR family oxidoreductase</fullName>
    </submittedName>
</protein>
<evidence type="ECO:0000256" key="1">
    <source>
        <dbReference type="ARBA" id="ARBA00006484"/>
    </source>
</evidence>
<comment type="similarity">
    <text evidence="1">Belongs to the short-chain dehydrogenases/reductases (SDR) family.</text>
</comment>
<accession>A0AA42CN99</accession>
<dbReference type="PANTHER" id="PTHR43975:SF2">
    <property type="entry name" value="EG:BACR7A4.14 PROTEIN-RELATED"/>
    <property type="match status" value="1"/>
</dbReference>